<evidence type="ECO:0000256" key="12">
    <source>
        <dbReference type="PROSITE-ProRule" id="PRU00043"/>
    </source>
</evidence>
<feature type="transmembrane region" description="Helical" evidence="13">
    <location>
        <begin position="812"/>
        <end position="830"/>
    </location>
</feature>
<dbReference type="FunFam" id="2.60.40.60:FF:000004">
    <property type="entry name" value="Protocadherin 1 gamma 2"/>
    <property type="match status" value="2"/>
</dbReference>
<feature type="transmembrane region" description="Helical" evidence="13">
    <location>
        <begin position="697"/>
        <end position="722"/>
    </location>
</feature>
<evidence type="ECO:0000256" key="9">
    <source>
        <dbReference type="ARBA" id="ARBA00022989"/>
    </source>
</evidence>
<dbReference type="Pfam" id="PF00028">
    <property type="entry name" value="Cadherin"/>
    <property type="match status" value="10"/>
</dbReference>
<feature type="domain" description="Cadherin" evidence="14">
    <location>
        <begin position="41"/>
        <end position="143"/>
    </location>
</feature>
<gene>
    <name evidence="15" type="ORF">ABG768_002523</name>
</gene>
<dbReference type="SMART" id="SM00112">
    <property type="entry name" value="CA"/>
    <property type="match status" value="12"/>
</dbReference>
<evidence type="ECO:0000313" key="16">
    <source>
        <dbReference type="Proteomes" id="UP001479290"/>
    </source>
</evidence>
<protein>
    <recommendedName>
        <fullName evidence="14">Cadherin domain-containing protein</fullName>
    </recommendedName>
</protein>
<feature type="domain" description="Cadherin" evidence="14">
    <location>
        <begin position="1150"/>
        <end position="1254"/>
    </location>
</feature>
<feature type="domain" description="Cadherin" evidence="14">
    <location>
        <begin position="587"/>
        <end position="684"/>
    </location>
</feature>
<dbReference type="InterPro" id="IPR050174">
    <property type="entry name" value="Protocadherin/Cadherin-CA"/>
</dbReference>
<dbReference type="FunFam" id="2.60.40.60:FF:000001">
    <property type="entry name" value="Protocadherin alpha 2"/>
    <property type="match status" value="2"/>
</dbReference>
<dbReference type="Gene3D" id="2.60.40.60">
    <property type="entry name" value="Cadherins"/>
    <property type="match status" value="12"/>
</dbReference>
<feature type="domain" description="Cadherin" evidence="14">
    <location>
        <begin position="1379"/>
        <end position="1476"/>
    </location>
</feature>
<feature type="transmembrane region" description="Helical" evidence="13">
    <location>
        <begin position="1608"/>
        <end position="1630"/>
    </location>
</feature>
<dbReference type="GO" id="GO:0005886">
    <property type="term" value="C:plasma membrane"/>
    <property type="evidence" value="ECO:0007669"/>
    <property type="project" value="UniProtKB-SubCell"/>
</dbReference>
<dbReference type="FunFam" id="2.60.40.60:FF:000006">
    <property type="entry name" value="Protocadherin alpha 2"/>
    <property type="match status" value="2"/>
</dbReference>
<dbReference type="InterPro" id="IPR032455">
    <property type="entry name" value="Cadherin_C"/>
</dbReference>
<dbReference type="PANTHER" id="PTHR24028">
    <property type="entry name" value="CADHERIN-87A"/>
    <property type="match status" value="1"/>
</dbReference>
<comment type="function">
    <text evidence="1">Potential calcium-dependent cell-adhesion protein. May be involved in the establishment and maintenance of specific neuronal connections in the brain.</text>
</comment>
<sequence>MAFFSFLSISDSIWMVSTHSKWQVVFFILCFIGLDFVYCNVRYSIPEEMPEGSFVGNIAKDLGIEISRLISGKARVVTKGGRQYVDLSRDKGTLVVKERIDREELCKQTTPCSFSFDLIVENPIQLHRVTVEVQDINDNAPLFPKENINLEISENAISGTRFPLDSAIDADVGLNGIQSYKLHPSDSFKLEVHSQTDGNKYIEMVLQRELDREERDEIKLVLVAADGGTPQKSGTVKIHVTVLDVNDNAPVCKQSVFKTEVGENAPAGTVIGSVSAADADEGVNSHVSYSFAVASKEARELFEINTDTGDIRLLNNLDYESQNSYQLNIKAKDKGGLADTCKFVIDVIDENDNSPSIQLMSFSNTLPENSPVGTTVAVIIVEDADSGKNGLVHCSINQNIPFKIESSFTDYYSLVTDDILDRESFAEYNITILVSDQGSPARHANKTLTVKISDVNDNPPIFDAEEYKTFVSENNSPGLTILTVKANDADWGPNAQLSYFLKDEDMRGAPLSSLVSVDSLTGTIHAVKSFDFEQLKSFSFNVTARDGGSPPLSSEVTININIQDQNDNAPQVLYPVQTGGSVVAEIVPRAADVGYLVTKVVAVDVDSGQNAWLSYKLQKATDRALFEVGLQNGEIRTVRQVTDKDAVKQKLTVVVEDNGQPSRSAVVSINVAVADSFPEVLSEFTDFTHEKQYNDNLTFYLVLALAAVSFLFITCVVVIISVKIYRWRQSRFLYQSNLPVIPYYPPHYADTGVTGTLPHGYNYEVCMTTDSRKSDCKFSTLGGQNVLVVDPSFTETMQRAMKEKSILENSELHEMVVFFILCFIGMDFVYCNVRYSIPEEMPEGSFVGNIAKDLGIEISRLISGKARVVTKGGRQYVDLSRDKGTLVVKERIDREELCKQTTPCSFSFDLIVENPIQLHRVTVEVQDINDNAPLFPKENVYLNITENAVLGARFPLDSAIDADVGLNGIQSYKLHPSDSFKLEVHSQTDGNKYIEMVLQRELDREERNEIKLVLVAADGGSPQKSGTVKIHVTVLDVNDNAPVCKQSVFKTEVGENAPAGTVIGTVSAADADEGVNGHISYSFALSTKEARELFEINTDTGEISLRANLDYESQNRYQLNINARDKGGLSDTCKIVIDVIDENDNSPSIQLMSFSNTLPENSPVGTTVAVINVEDADSGKNGLVHCSINQNIPFKIESSLTDYYSLITDDILDRESFAEYNITILVSDQGSPARHANKTLTVKISDVNDNPPIFDSDEYKTFVSENNSPGLTILTVKANDADWGPNAQLSYFLKDEDMRGAPLSSLVSVDSLTGTIHAVKSFDFEQLKSFSFNVTARDGGSPPLSSEVTININIQDQNDNAPQVLYPVQTGGSVVAEIVPRAADVGYLVTKVVAVDVDSGQNAWLSYKLQKATDRALFEVGLQNGEIRTVRQVTDKDAVKQKLTVVVEDNGQPSRSAVVSINVAVADSFPEVLSEFTDFTHEKQYNDNLTFYLVLALAAVSFLFITCVVVIISVKIYRWRQSRFLYQSNLPVIPYYPPHYADTGVTGTLPHGYNYEVCMTTDSRKSDCKFSTHGGQNVLVMDPSFTETMQRAMKEKSILDNSELHEMILLLLLLLLVIIMKVMFMFYVWLIQPN</sequence>
<evidence type="ECO:0000256" key="5">
    <source>
        <dbReference type="ARBA" id="ARBA00022729"/>
    </source>
</evidence>
<evidence type="ECO:0000256" key="6">
    <source>
        <dbReference type="ARBA" id="ARBA00022737"/>
    </source>
</evidence>
<dbReference type="GO" id="GO:0007156">
    <property type="term" value="P:homophilic cell adhesion via plasma membrane adhesion molecules"/>
    <property type="evidence" value="ECO:0007669"/>
    <property type="project" value="InterPro"/>
</dbReference>
<feature type="domain" description="Cadherin" evidence="14">
    <location>
        <begin position="463"/>
        <end position="572"/>
    </location>
</feature>
<evidence type="ECO:0000256" key="10">
    <source>
        <dbReference type="ARBA" id="ARBA00023136"/>
    </source>
</evidence>
<reference evidence="15 16" key="1">
    <citation type="submission" date="2024-05" db="EMBL/GenBank/DDBJ databases">
        <title>A high-quality chromosomal-level genome assembly of Topmouth culter (Culter alburnus).</title>
        <authorList>
            <person name="Zhao H."/>
        </authorList>
    </citation>
    <scope>NUCLEOTIDE SEQUENCE [LARGE SCALE GENOMIC DNA]</scope>
    <source>
        <strain evidence="15">CATC2023</strain>
        <tissue evidence="15">Muscle</tissue>
    </source>
</reference>
<evidence type="ECO:0000256" key="2">
    <source>
        <dbReference type="ARBA" id="ARBA00004251"/>
    </source>
</evidence>
<feature type="domain" description="Cadherin" evidence="14">
    <location>
        <begin position="1045"/>
        <end position="1149"/>
    </location>
</feature>
<evidence type="ECO:0000256" key="1">
    <source>
        <dbReference type="ARBA" id="ARBA00003436"/>
    </source>
</evidence>
<dbReference type="InterPro" id="IPR002126">
    <property type="entry name" value="Cadherin-like_dom"/>
</dbReference>
<keyword evidence="10 13" id="KW-0472">Membrane</keyword>
<dbReference type="InterPro" id="IPR020894">
    <property type="entry name" value="Cadherin_CS"/>
</dbReference>
<keyword evidence="9 13" id="KW-1133">Transmembrane helix</keyword>
<accession>A0AAW2A557</accession>
<keyword evidence="6" id="KW-0677">Repeat</keyword>
<keyword evidence="5" id="KW-0732">Signal</keyword>
<evidence type="ECO:0000256" key="7">
    <source>
        <dbReference type="ARBA" id="ARBA00022837"/>
    </source>
</evidence>
<dbReference type="Pfam" id="PF08266">
    <property type="entry name" value="Cadherin_2"/>
    <property type="match status" value="2"/>
</dbReference>
<dbReference type="PRINTS" id="PR00205">
    <property type="entry name" value="CADHERIN"/>
</dbReference>
<feature type="domain" description="Cadherin" evidence="14">
    <location>
        <begin position="1255"/>
        <end position="1364"/>
    </location>
</feature>
<feature type="transmembrane region" description="Helical" evidence="13">
    <location>
        <begin position="1489"/>
        <end position="1514"/>
    </location>
</feature>
<dbReference type="CDD" id="cd11304">
    <property type="entry name" value="Cadherin_repeat"/>
    <property type="match status" value="10"/>
</dbReference>
<dbReference type="PROSITE" id="PS00232">
    <property type="entry name" value="CADHERIN_1"/>
    <property type="match status" value="4"/>
</dbReference>
<feature type="domain" description="Cadherin" evidence="14">
    <location>
        <begin position="358"/>
        <end position="462"/>
    </location>
</feature>
<evidence type="ECO:0000256" key="8">
    <source>
        <dbReference type="ARBA" id="ARBA00022889"/>
    </source>
</evidence>
<name>A0AAW2A557_CULAL</name>
<dbReference type="GO" id="GO:0005509">
    <property type="term" value="F:calcium ion binding"/>
    <property type="evidence" value="ECO:0007669"/>
    <property type="project" value="UniProtKB-UniRule"/>
</dbReference>
<comment type="subcellular location">
    <subcellularLocation>
        <location evidence="2">Cell membrane</location>
        <topology evidence="2">Single-pass type I membrane protein</topology>
    </subcellularLocation>
</comment>
<dbReference type="EMBL" id="JAWDJR010000010">
    <property type="protein sequence ID" value="KAK9968188.1"/>
    <property type="molecule type" value="Genomic_DNA"/>
</dbReference>
<dbReference type="Proteomes" id="UP001479290">
    <property type="component" value="Unassembled WGS sequence"/>
</dbReference>
<keyword evidence="3" id="KW-1003">Cell membrane</keyword>
<keyword evidence="16" id="KW-1185">Reference proteome</keyword>
<keyword evidence="11" id="KW-0325">Glycoprotein</keyword>
<feature type="domain" description="Cadherin" evidence="14">
    <location>
        <begin position="144"/>
        <end position="252"/>
    </location>
</feature>
<dbReference type="PROSITE" id="PS50268">
    <property type="entry name" value="CADHERIN_2"/>
    <property type="match status" value="12"/>
</dbReference>
<keyword evidence="7 12" id="KW-0106">Calcium</keyword>
<evidence type="ECO:0000256" key="3">
    <source>
        <dbReference type="ARBA" id="ARBA00022475"/>
    </source>
</evidence>
<evidence type="ECO:0000256" key="4">
    <source>
        <dbReference type="ARBA" id="ARBA00022692"/>
    </source>
</evidence>
<dbReference type="InterPro" id="IPR015919">
    <property type="entry name" value="Cadherin-like_sf"/>
</dbReference>
<dbReference type="SUPFAM" id="SSF49313">
    <property type="entry name" value="Cadherin-like"/>
    <property type="match status" value="12"/>
</dbReference>
<evidence type="ECO:0000313" key="15">
    <source>
        <dbReference type="EMBL" id="KAK9968188.1"/>
    </source>
</evidence>
<feature type="domain" description="Cadherin" evidence="14">
    <location>
        <begin position="253"/>
        <end position="357"/>
    </location>
</feature>
<feature type="domain" description="Cadherin" evidence="14">
    <location>
        <begin position="833"/>
        <end position="935"/>
    </location>
</feature>
<proteinExistence type="predicted"/>
<dbReference type="PANTHER" id="PTHR24028:SF296">
    <property type="entry name" value="PROTOCADHERIN 1 GAMMA 11 PRECURSOR-RELATED"/>
    <property type="match status" value="1"/>
</dbReference>
<evidence type="ECO:0000256" key="11">
    <source>
        <dbReference type="ARBA" id="ARBA00023180"/>
    </source>
</evidence>
<keyword evidence="8" id="KW-0130">Cell adhesion</keyword>
<feature type="domain" description="Cadherin" evidence="14">
    <location>
        <begin position="936"/>
        <end position="1044"/>
    </location>
</feature>
<keyword evidence="4 13" id="KW-0812">Transmembrane</keyword>
<dbReference type="InterPro" id="IPR013164">
    <property type="entry name" value="Cadherin_N"/>
</dbReference>
<dbReference type="FunFam" id="2.60.40.60:FF:000129">
    <property type="entry name" value="protocadherin alpha-C2 isoform X1"/>
    <property type="match status" value="2"/>
</dbReference>
<dbReference type="GO" id="GO:0009653">
    <property type="term" value="P:anatomical structure morphogenesis"/>
    <property type="evidence" value="ECO:0007669"/>
    <property type="project" value="UniProtKB-ARBA"/>
</dbReference>
<organism evidence="15 16">
    <name type="scientific">Culter alburnus</name>
    <name type="common">Topmouth culter</name>
    <dbReference type="NCBI Taxonomy" id="194366"/>
    <lineage>
        <taxon>Eukaryota</taxon>
        <taxon>Metazoa</taxon>
        <taxon>Chordata</taxon>
        <taxon>Craniata</taxon>
        <taxon>Vertebrata</taxon>
        <taxon>Euteleostomi</taxon>
        <taxon>Actinopterygii</taxon>
        <taxon>Neopterygii</taxon>
        <taxon>Teleostei</taxon>
        <taxon>Ostariophysi</taxon>
        <taxon>Cypriniformes</taxon>
        <taxon>Xenocyprididae</taxon>
        <taxon>Xenocypridinae</taxon>
        <taxon>Culter</taxon>
    </lineage>
</organism>
<dbReference type="FunFam" id="2.60.40.60:FF:000007">
    <property type="entry name" value="Protocadherin alpha 2"/>
    <property type="match status" value="2"/>
</dbReference>
<evidence type="ECO:0000256" key="13">
    <source>
        <dbReference type="SAM" id="Phobius"/>
    </source>
</evidence>
<dbReference type="Pfam" id="PF16492">
    <property type="entry name" value="Cadherin_C_2"/>
    <property type="match status" value="2"/>
</dbReference>
<dbReference type="FunFam" id="2.60.40.60:FF:000002">
    <property type="entry name" value="Protocadherin alpha 2"/>
    <property type="match status" value="2"/>
</dbReference>
<comment type="caution">
    <text evidence="15">The sequence shown here is derived from an EMBL/GenBank/DDBJ whole genome shotgun (WGS) entry which is preliminary data.</text>
</comment>
<evidence type="ECO:0000259" key="14">
    <source>
        <dbReference type="PROSITE" id="PS50268"/>
    </source>
</evidence>